<keyword evidence="4" id="KW-1185">Reference proteome</keyword>
<accession>A0A084VBM3</accession>
<dbReference type="VEuPathDB" id="VectorBase:ASIC001878"/>
<dbReference type="AlphaFoldDB" id="A0A084VBM3"/>
<evidence type="ECO:0000313" key="3">
    <source>
        <dbReference type="EnsemblMetazoa" id="ASIC001878-PA"/>
    </source>
</evidence>
<dbReference type="EnsemblMetazoa" id="ASIC001878-RA">
    <property type="protein sequence ID" value="ASIC001878-PA"/>
    <property type="gene ID" value="ASIC001878"/>
</dbReference>
<gene>
    <name evidence="2" type="ORF">ZHAS_00001878</name>
</gene>
<sequence>MHTRHHHQQNPMSSCESWRPLAHRWFVFSYFLRSRVGGKRTNTPRILSPSDKPQTDNVNDEDDDDSDITNRNGR</sequence>
<reference evidence="3" key="2">
    <citation type="submission" date="2020-05" db="UniProtKB">
        <authorList>
            <consortium name="EnsemblMetazoa"/>
        </authorList>
    </citation>
    <scope>IDENTIFICATION</scope>
</reference>
<dbReference type="EMBL" id="ATLV01008309">
    <property type="status" value="NOT_ANNOTATED_CDS"/>
    <property type="molecule type" value="Genomic_DNA"/>
</dbReference>
<protein>
    <submittedName>
        <fullName evidence="2 3">Uncharacterized protein</fullName>
    </submittedName>
</protein>
<evidence type="ECO:0000313" key="4">
    <source>
        <dbReference type="Proteomes" id="UP000030765"/>
    </source>
</evidence>
<evidence type="ECO:0000256" key="1">
    <source>
        <dbReference type="SAM" id="MobiDB-lite"/>
    </source>
</evidence>
<dbReference type="EMBL" id="KE524462">
    <property type="protein sequence ID" value="KFB35367.1"/>
    <property type="molecule type" value="Genomic_DNA"/>
</dbReference>
<organism evidence="2">
    <name type="scientific">Anopheles sinensis</name>
    <name type="common">Mosquito</name>
    <dbReference type="NCBI Taxonomy" id="74873"/>
    <lineage>
        <taxon>Eukaryota</taxon>
        <taxon>Metazoa</taxon>
        <taxon>Ecdysozoa</taxon>
        <taxon>Arthropoda</taxon>
        <taxon>Hexapoda</taxon>
        <taxon>Insecta</taxon>
        <taxon>Pterygota</taxon>
        <taxon>Neoptera</taxon>
        <taxon>Endopterygota</taxon>
        <taxon>Diptera</taxon>
        <taxon>Nematocera</taxon>
        <taxon>Culicoidea</taxon>
        <taxon>Culicidae</taxon>
        <taxon>Anophelinae</taxon>
        <taxon>Anopheles</taxon>
    </lineage>
</organism>
<proteinExistence type="predicted"/>
<dbReference type="Proteomes" id="UP000030765">
    <property type="component" value="Unassembled WGS sequence"/>
</dbReference>
<evidence type="ECO:0000313" key="2">
    <source>
        <dbReference type="EMBL" id="KFB35367.1"/>
    </source>
</evidence>
<reference evidence="2 4" key="1">
    <citation type="journal article" date="2014" name="BMC Genomics">
        <title>Genome sequence of Anopheles sinensis provides insight into genetics basis of mosquito competence for malaria parasites.</title>
        <authorList>
            <person name="Zhou D."/>
            <person name="Zhang D."/>
            <person name="Ding G."/>
            <person name="Shi L."/>
            <person name="Hou Q."/>
            <person name="Ye Y."/>
            <person name="Xu Y."/>
            <person name="Zhou H."/>
            <person name="Xiong C."/>
            <person name="Li S."/>
            <person name="Yu J."/>
            <person name="Hong S."/>
            <person name="Yu X."/>
            <person name="Zou P."/>
            <person name="Chen C."/>
            <person name="Chang X."/>
            <person name="Wang W."/>
            <person name="Lv Y."/>
            <person name="Sun Y."/>
            <person name="Ma L."/>
            <person name="Shen B."/>
            <person name="Zhu C."/>
        </authorList>
    </citation>
    <scope>NUCLEOTIDE SEQUENCE [LARGE SCALE GENOMIC DNA]</scope>
</reference>
<feature type="region of interest" description="Disordered" evidence="1">
    <location>
        <begin position="38"/>
        <end position="74"/>
    </location>
</feature>
<name>A0A084VBM3_ANOSI</name>
<feature type="compositionally biased region" description="Acidic residues" evidence="1">
    <location>
        <begin position="58"/>
        <end position="67"/>
    </location>
</feature>